<evidence type="ECO:0000313" key="2">
    <source>
        <dbReference type="Proteomes" id="UP000018144"/>
    </source>
</evidence>
<dbReference type="Proteomes" id="UP000018144">
    <property type="component" value="Unassembled WGS sequence"/>
</dbReference>
<reference evidence="1 2" key="1">
    <citation type="journal article" date="2013" name="PLoS Genet.">
        <title>The genome and development-dependent transcriptomes of Pyronema confluens: a window into fungal evolution.</title>
        <authorList>
            <person name="Traeger S."/>
            <person name="Altegoer F."/>
            <person name="Freitag M."/>
            <person name="Gabaldon T."/>
            <person name="Kempken F."/>
            <person name="Kumar A."/>
            <person name="Marcet-Houben M."/>
            <person name="Poggeler S."/>
            <person name="Stajich J.E."/>
            <person name="Nowrousian M."/>
        </authorList>
    </citation>
    <scope>NUCLEOTIDE SEQUENCE [LARGE SCALE GENOMIC DNA]</scope>
    <source>
        <strain evidence="2">CBS 100304</strain>
        <tissue evidence="1">Vegetative mycelium</tissue>
    </source>
</reference>
<proteinExistence type="predicted"/>
<organism evidence="1 2">
    <name type="scientific">Pyronema omphalodes (strain CBS 100304)</name>
    <name type="common">Pyronema confluens</name>
    <dbReference type="NCBI Taxonomy" id="1076935"/>
    <lineage>
        <taxon>Eukaryota</taxon>
        <taxon>Fungi</taxon>
        <taxon>Dikarya</taxon>
        <taxon>Ascomycota</taxon>
        <taxon>Pezizomycotina</taxon>
        <taxon>Pezizomycetes</taxon>
        <taxon>Pezizales</taxon>
        <taxon>Pyronemataceae</taxon>
        <taxon>Pyronema</taxon>
    </lineage>
</organism>
<dbReference type="AlphaFoldDB" id="U4L6V3"/>
<dbReference type="EMBL" id="HF935685">
    <property type="protein sequence ID" value="CCX12210.1"/>
    <property type="molecule type" value="Genomic_DNA"/>
</dbReference>
<evidence type="ECO:0000313" key="1">
    <source>
        <dbReference type="EMBL" id="CCX12210.1"/>
    </source>
</evidence>
<name>U4L6V3_PYROM</name>
<gene>
    <name evidence="1" type="ORF">PCON_11804</name>
</gene>
<accession>U4L6V3</accession>
<protein>
    <submittedName>
        <fullName evidence="1">Uncharacterized protein</fullName>
    </submittedName>
</protein>
<keyword evidence="2" id="KW-1185">Reference proteome</keyword>
<sequence length="46" mass="5536">MIIDCLYDVIFSDLDRRVVTYVKHQFYSISTLRQTRELSKKSNKQP</sequence>